<dbReference type="EMBL" id="BQKY01000003">
    <property type="protein sequence ID" value="GJN88525.1"/>
    <property type="molecule type" value="Genomic_DNA"/>
</dbReference>
<dbReference type="PROSITE" id="PS00138">
    <property type="entry name" value="SUBTILASE_SER"/>
    <property type="match status" value="1"/>
</dbReference>
<dbReference type="PANTHER" id="PTHR42884:SF14">
    <property type="entry name" value="NEUROENDOCRINE CONVERTASE 1"/>
    <property type="match status" value="1"/>
</dbReference>
<reference evidence="19 20" key="1">
    <citation type="submission" date="2021-12" db="EMBL/GenBank/DDBJ databases">
        <title>High titer production of polyol ester of fatty acids by Rhodotorula paludigena BS15 towards product separation-free biomass refinery.</title>
        <authorList>
            <person name="Mano J."/>
            <person name="Ono H."/>
            <person name="Tanaka T."/>
            <person name="Naito K."/>
            <person name="Sushida H."/>
            <person name="Ike M."/>
            <person name="Tokuyasu K."/>
            <person name="Kitaoka M."/>
        </authorList>
    </citation>
    <scope>NUCLEOTIDE SEQUENCE [LARGE SCALE GENOMIC DNA]</scope>
    <source>
        <strain evidence="19 20">BS15</strain>
    </source>
</reference>
<dbReference type="GO" id="GO:0005802">
    <property type="term" value="C:trans-Golgi network"/>
    <property type="evidence" value="ECO:0007669"/>
    <property type="project" value="TreeGrafter"/>
</dbReference>
<evidence type="ECO:0000256" key="11">
    <source>
        <dbReference type="ARBA" id="ARBA00023145"/>
    </source>
</evidence>
<dbReference type="Pfam" id="PF01483">
    <property type="entry name" value="P_proprotein"/>
    <property type="match status" value="1"/>
</dbReference>
<keyword evidence="20" id="KW-1185">Reference proteome</keyword>
<dbReference type="CDD" id="cd04059">
    <property type="entry name" value="Peptidases_S8_Protein_convertases_Kexins_Furin-like"/>
    <property type="match status" value="1"/>
</dbReference>
<sequence length="998" mass="107937">MPAPRRLVSWTALSLCALLSLSLAAQPAEAKLQPAKRDYDSHVYYVLELDPAQLAADEDGWSAHDVAQALGAEHVEQVGELAGHYLIRAEAGAVERGEEAWTPPPAQGEEIEGRVQRRAIKELAEAKRDLVLERYDLLRRALPGPASSHLHAKRSLASSASPSSHRRLVRSLERQYPRLRIKRDLPVLPPDETWAQKLRRRALQLDRRQGAAVVQAGVNMISAAAERFGIVDPLWGKQWHLINGVMPENSVNVTGVWDQGVVGKGVNVAIVDDGLDMHSDDLAANFHADGSWDYNDNTALPEPRLSDDQHGTRCAGEIAAVKNDVCGVGVAHGAGIAGIRILSASISDADEASSLNYGYQTNDIYSCSWGPPDDGRSMEAPGRLIVKAMLNGVQNGRKGKGSIFVFASGNGGAVDDQCNFDGYTNSLMSITVGAIDRKGLHPFYSEACSANMVVTYSSGSGDNIHTTDVGKRTCTDRHGGTSAAAPIAAGIFALVLEVRPDLTWRDMQHLCVRTAVQINPNDPDWQMTASGRPYNHKYGFGKLDAYAIVEAAKTWQLVKPQAWWLSPVSFANPTNNAAGEPVTADGAVAQIEVTRDDLKRANVEKLEHVTITVNIAHQRRGNLEVELVSPRGMKSILARPRRFDESVEGMPGWVFMSVKHWDEDAVGTWTLRVRDRLNNNRVGTFYSYQLQLWGSAIDAARAVPYTLPPDPSDEDDVAVPPIVAAPTTTAAEDQTEPTKTYVKPTAHLPDDHADAHGEAHSSFADHYDEPTSTPASGAQELADEDSDDEAEDEIDTSVPPSSPSWVDGSGSLYDQTPGYLSGLSSLVGSTTWLFVAAGVIVIFVAGTTAFLCLRRRQARRAAGGAGRGGYAFAPATDFEDDDDDDLVPMSAMERGRVRLAGGDGSGPGSARTRELFNAFAIDSDDEGDATELVERGKSAQQGARRSYDGLSDEEELEAPGPEKGQVRFRDEPDDDLNASTTGLTLAEQERRARAEFSD</sequence>
<evidence type="ECO:0000256" key="5">
    <source>
        <dbReference type="ARBA" id="ARBA00022729"/>
    </source>
</evidence>
<dbReference type="Gene3D" id="2.60.120.260">
    <property type="entry name" value="Galactose-binding domain-like"/>
    <property type="match status" value="1"/>
</dbReference>
<dbReference type="PROSITE" id="PS51892">
    <property type="entry name" value="SUBTILASE"/>
    <property type="match status" value="1"/>
</dbReference>
<keyword evidence="3 14" id="KW-0645">Protease</keyword>
<evidence type="ECO:0000313" key="20">
    <source>
        <dbReference type="Proteomes" id="UP001342314"/>
    </source>
</evidence>
<keyword evidence="10 16" id="KW-0472">Membrane</keyword>
<organism evidence="19 20">
    <name type="scientific">Rhodotorula paludigena</name>
    <dbReference type="NCBI Taxonomy" id="86838"/>
    <lineage>
        <taxon>Eukaryota</taxon>
        <taxon>Fungi</taxon>
        <taxon>Dikarya</taxon>
        <taxon>Basidiomycota</taxon>
        <taxon>Pucciniomycotina</taxon>
        <taxon>Microbotryomycetes</taxon>
        <taxon>Sporidiobolales</taxon>
        <taxon>Sporidiobolaceae</taxon>
        <taxon>Rhodotorula</taxon>
    </lineage>
</organism>
<dbReference type="Pfam" id="PF00082">
    <property type="entry name" value="Peptidase_S8"/>
    <property type="match status" value="1"/>
</dbReference>
<keyword evidence="6 14" id="KW-0378">Hydrolase</keyword>
<feature type="region of interest" description="Disordered" evidence="15">
    <location>
        <begin position="935"/>
        <end position="998"/>
    </location>
</feature>
<feature type="region of interest" description="Disordered" evidence="15">
    <location>
        <begin position="726"/>
        <end position="810"/>
    </location>
</feature>
<evidence type="ECO:0000256" key="16">
    <source>
        <dbReference type="SAM" id="Phobius"/>
    </source>
</evidence>
<dbReference type="PROSITE" id="PS51829">
    <property type="entry name" value="P_HOMO_B"/>
    <property type="match status" value="1"/>
</dbReference>
<dbReference type="GO" id="GO:0007323">
    <property type="term" value="P:peptide pheromone maturation"/>
    <property type="evidence" value="ECO:0007669"/>
    <property type="project" value="UniProtKB-ARBA"/>
</dbReference>
<evidence type="ECO:0000256" key="15">
    <source>
        <dbReference type="SAM" id="MobiDB-lite"/>
    </source>
</evidence>
<dbReference type="FunFam" id="2.60.120.260:FF:000026">
    <property type="entry name" value="proprotein convertase subtilisin/kexin type 7"/>
    <property type="match status" value="1"/>
</dbReference>
<evidence type="ECO:0000256" key="13">
    <source>
        <dbReference type="PIRSR" id="PIRSR615500-1"/>
    </source>
</evidence>
<dbReference type="InterPro" id="IPR034182">
    <property type="entry name" value="Kexin/furin"/>
</dbReference>
<proteinExistence type="inferred from homology"/>
<dbReference type="GO" id="GO:0004252">
    <property type="term" value="F:serine-type endopeptidase activity"/>
    <property type="evidence" value="ECO:0007669"/>
    <property type="project" value="UniProtKB-UniRule"/>
</dbReference>
<dbReference type="PRINTS" id="PR00723">
    <property type="entry name" value="SUBTILISIN"/>
</dbReference>
<dbReference type="SUPFAM" id="SSF52743">
    <property type="entry name" value="Subtilisin-like"/>
    <property type="match status" value="1"/>
</dbReference>
<evidence type="ECO:0000256" key="4">
    <source>
        <dbReference type="ARBA" id="ARBA00022692"/>
    </source>
</evidence>
<keyword evidence="4 16" id="KW-0812">Transmembrane</keyword>
<feature type="compositionally biased region" description="Basic and acidic residues" evidence="15">
    <location>
        <begin position="987"/>
        <end position="998"/>
    </location>
</feature>
<comment type="subcellular location">
    <subcellularLocation>
        <location evidence="1">Membrane</location>
    </subcellularLocation>
</comment>
<keyword evidence="11" id="KW-0865">Zymogen</keyword>
<dbReference type="PROSITE" id="PS00137">
    <property type="entry name" value="SUBTILASE_HIS"/>
    <property type="match status" value="1"/>
</dbReference>
<evidence type="ECO:0000256" key="6">
    <source>
        <dbReference type="ARBA" id="ARBA00022801"/>
    </source>
</evidence>
<dbReference type="InterPro" id="IPR002884">
    <property type="entry name" value="P_dom"/>
</dbReference>
<dbReference type="Proteomes" id="UP001342314">
    <property type="component" value="Unassembled WGS sequence"/>
</dbReference>
<name>A0AAV5GFM3_9BASI</name>
<evidence type="ECO:0000313" key="19">
    <source>
        <dbReference type="EMBL" id="GJN88525.1"/>
    </source>
</evidence>
<evidence type="ECO:0000256" key="9">
    <source>
        <dbReference type="ARBA" id="ARBA00022989"/>
    </source>
</evidence>
<evidence type="ECO:0000256" key="2">
    <source>
        <dbReference type="ARBA" id="ARBA00005325"/>
    </source>
</evidence>
<dbReference type="InterPro" id="IPR008979">
    <property type="entry name" value="Galactose-bd-like_sf"/>
</dbReference>
<evidence type="ECO:0000259" key="18">
    <source>
        <dbReference type="PROSITE" id="PS51829"/>
    </source>
</evidence>
<feature type="chain" id="PRO_5043730582" description="P/Homo B domain-containing protein" evidence="17">
    <location>
        <begin position="31"/>
        <end position="998"/>
    </location>
</feature>
<dbReference type="InterPro" id="IPR036852">
    <property type="entry name" value="Peptidase_S8/S53_dom_sf"/>
</dbReference>
<dbReference type="GO" id="GO:0000139">
    <property type="term" value="C:Golgi membrane"/>
    <property type="evidence" value="ECO:0007669"/>
    <property type="project" value="TreeGrafter"/>
</dbReference>
<evidence type="ECO:0000256" key="7">
    <source>
        <dbReference type="ARBA" id="ARBA00022825"/>
    </source>
</evidence>
<keyword evidence="8" id="KW-0106">Calcium</keyword>
<dbReference type="SUPFAM" id="SSF49785">
    <property type="entry name" value="Galactose-binding domain-like"/>
    <property type="match status" value="1"/>
</dbReference>
<accession>A0AAV5GFM3</accession>
<evidence type="ECO:0000256" key="3">
    <source>
        <dbReference type="ARBA" id="ARBA00022670"/>
    </source>
</evidence>
<evidence type="ECO:0000256" key="12">
    <source>
        <dbReference type="ARBA" id="ARBA00023180"/>
    </source>
</evidence>
<evidence type="ECO:0000256" key="14">
    <source>
        <dbReference type="PROSITE-ProRule" id="PRU01240"/>
    </source>
</evidence>
<comment type="similarity">
    <text evidence="2">Belongs to the peptidase S8 family. Furin subfamily.</text>
</comment>
<evidence type="ECO:0000256" key="10">
    <source>
        <dbReference type="ARBA" id="ARBA00023136"/>
    </source>
</evidence>
<dbReference type="PROSITE" id="PS00136">
    <property type="entry name" value="SUBTILASE_ASP"/>
    <property type="match status" value="1"/>
</dbReference>
<keyword evidence="7 14" id="KW-0720">Serine protease</keyword>
<evidence type="ECO:0000256" key="8">
    <source>
        <dbReference type="ARBA" id="ARBA00022837"/>
    </source>
</evidence>
<dbReference type="PANTHER" id="PTHR42884">
    <property type="entry name" value="PROPROTEIN CONVERTASE SUBTILISIN/KEXIN-RELATED"/>
    <property type="match status" value="1"/>
</dbReference>
<protein>
    <recommendedName>
        <fullName evidence="18">P/Homo B domain-containing protein</fullName>
    </recommendedName>
</protein>
<feature type="active site" description="Charge relay system" evidence="13 14">
    <location>
        <position position="310"/>
    </location>
</feature>
<feature type="compositionally biased region" description="Acidic residues" evidence="15">
    <location>
        <begin position="781"/>
        <end position="795"/>
    </location>
</feature>
<gene>
    <name evidence="19" type="ORF">Rhopal_001491-T1</name>
</gene>
<dbReference type="InterPro" id="IPR000209">
    <property type="entry name" value="Peptidase_S8/S53_dom"/>
</dbReference>
<dbReference type="Gene3D" id="3.40.50.200">
    <property type="entry name" value="Peptidase S8/S53 domain"/>
    <property type="match status" value="1"/>
</dbReference>
<feature type="region of interest" description="Disordered" evidence="15">
    <location>
        <begin position="149"/>
        <end position="168"/>
    </location>
</feature>
<feature type="signal peptide" evidence="17">
    <location>
        <begin position="1"/>
        <end position="30"/>
    </location>
</feature>
<dbReference type="InterPro" id="IPR023827">
    <property type="entry name" value="Peptidase_S8_Asp-AS"/>
</dbReference>
<keyword evidence="12" id="KW-0325">Glycoprotein</keyword>
<dbReference type="InterPro" id="IPR022398">
    <property type="entry name" value="Peptidase_S8_His-AS"/>
</dbReference>
<feature type="compositionally biased region" description="Basic and acidic residues" evidence="15">
    <location>
        <begin position="748"/>
        <end position="769"/>
    </location>
</feature>
<evidence type="ECO:0000256" key="17">
    <source>
        <dbReference type="SAM" id="SignalP"/>
    </source>
</evidence>
<feature type="domain" description="P/Homo B" evidence="18">
    <location>
        <begin position="558"/>
        <end position="698"/>
    </location>
</feature>
<feature type="active site" description="Charge relay system" evidence="13 14">
    <location>
        <position position="482"/>
    </location>
</feature>
<dbReference type="InterPro" id="IPR015500">
    <property type="entry name" value="Peptidase_S8_subtilisin-rel"/>
</dbReference>
<dbReference type="FunFam" id="3.40.50.200:FF:000005">
    <property type="entry name" value="Proprotein convertase subtilisin/kexin type 7"/>
    <property type="match status" value="1"/>
</dbReference>
<evidence type="ECO:0000256" key="1">
    <source>
        <dbReference type="ARBA" id="ARBA00004370"/>
    </source>
</evidence>
<feature type="active site" description="Charge relay system" evidence="13 14">
    <location>
        <position position="272"/>
    </location>
</feature>
<dbReference type="GO" id="GO:0016485">
    <property type="term" value="P:protein processing"/>
    <property type="evidence" value="ECO:0007669"/>
    <property type="project" value="TreeGrafter"/>
</dbReference>
<feature type="transmembrane region" description="Helical" evidence="16">
    <location>
        <begin position="832"/>
        <end position="853"/>
    </location>
</feature>
<keyword evidence="5 17" id="KW-0732">Signal</keyword>
<keyword evidence="9 16" id="KW-1133">Transmembrane helix</keyword>
<dbReference type="InterPro" id="IPR023828">
    <property type="entry name" value="Peptidase_S8_Ser-AS"/>
</dbReference>
<dbReference type="AlphaFoldDB" id="A0AAV5GFM3"/>
<comment type="caution">
    <text evidence="19">The sequence shown here is derived from an EMBL/GenBank/DDBJ whole genome shotgun (WGS) entry which is preliminary data.</text>
</comment>